<evidence type="ECO:0000259" key="1">
    <source>
        <dbReference type="Pfam" id="PF01712"/>
    </source>
</evidence>
<reference evidence="2" key="2">
    <citation type="journal article" date="2021" name="Microbiome">
        <title>Successional dynamics and alternative stable states in a saline activated sludge microbial community over 9 years.</title>
        <authorList>
            <person name="Wang Y."/>
            <person name="Ye J."/>
            <person name="Ju F."/>
            <person name="Liu L."/>
            <person name="Boyd J.A."/>
            <person name="Deng Y."/>
            <person name="Parks D.H."/>
            <person name="Jiang X."/>
            <person name="Yin X."/>
            <person name="Woodcroft B.J."/>
            <person name="Tyson G.W."/>
            <person name="Hugenholtz P."/>
            <person name="Polz M.F."/>
            <person name="Zhang T."/>
        </authorList>
    </citation>
    <scope>NUCLEOTIDE SEQUENCE</scope>
    <source>
        <strain evidence="2">HKST-UBA01</strain>
    </source>
</reference>
<name>A0A956LYR8_UNCEI</name>
<reference evidence="2" key="1">
    <citation type="submission" date="2020-04" db="EMBL/GenBank/DDBJ databases">
        <authorList>
            <person name="Zhang T."/>
        </authorList>
    </citation>
    <scope>NUCLEOTIDE SEQUENCE</scope>
    <source>
        <strain evidence="2">HKST-UBA01</strain>
    </source>
</reference>
<protein>
    <submittedName>
        <fullName evidence="2">Deoxynucleoside kinase</fullName>
    </submittedName>
</protein>
<dbReference type="AlphaFoldDB" id="A0A956LYR8"/>
<dbReference type="Gene3D" id="3.40.50.300">
    <property type="entry name" value="P-loop containing nucleotide triphosphate hydrolases"/>
    <property type="match status" value="1"/>
</dbReference>
<dbReference type="EMBL" id="JAGQHR010000294">
    <property type="protein sequence ID" value="MCA9728074.1"/>
    <property type="molecule type" value="Genomic_DNA"/>
</dbReference>
<sequence length="50" mass="5433">MSGFIAIEGVIGVGKTTLTHALAERLEAGIVLEAVEENPFLAQFYKDRAR</sequence>
<proteinExistence type="predicted"/>
<dbReference type="GO" id="GO:0016301">
    <property type="term" value="F:kinase activity"/>
    <property type="evidence" value="ECO:0007669"/>
    <property type="project" value="UniProtKB-KW"/>
</dbReference>
<feature type="non-terminal residue" evidence="2">
    <location>
        <position position="50"/>
    </location>
</feature>
<dbReference type="InterPro" id="IPR031314">
    <property type="entry name" value="DNK_dom"/>
</dbReference>
<dbReference type="Proteomes" id="UP000697710">
    <property type="component" value="Unassembled WGS sequence"/>
</dbReference>
<comment type="caution">
    <text evidence="2">The sequence shown here is derived from an EMBL/GenBank/DDBJ whole genome shotgun (WGS) entry which is preliminary data.</text>
</comment>
<evidence type="ECO:0000313" key="3">
    <source>
        <dbReference type="Proteomes" id="UP000697710"/>
    </source>
</evidence>
<dbReference type="Pfam" id="PF01712">
    <property type="entry name" value="dNK"/>
    <property type="match status" value="1"/>
</dbReference>
<organism evidence="2 3">
    <name type="scientific">Eiseniibacteriota bacterium</name>
    <dbReference type="NCBI Taxonomy" id="2212470"/>
    <lineage>
        <taxon>Bacteria</taxon>
        <taxon>Candidatus Eiseniibacteriota</taxon>
    </lineage>
</organism>
<gene>
    <name evidence="2" type="ORF">KC729_10355</name>
</gene>
<accession>A0A956LYR8</accession>
<feature type="domain" description="Deoxynucleoside kinase" evidence="1">
    <location>
        <begin position="5"/>
        <end position="50"/>
    </location>
</feature>
<evidence type="ECO:0000313" key="2">
    <source>
        <dbReference type="EMBL" id="MCA9728074.1"/>
    </source>
</evidence>
<dbReference type="InterPro" id="IPR027417">
    <property type="entry name" value="P-loop_NTPase"/>
</dbReference>
<dbReference type="SUPFAM" id="SSF52540">
    <property type="entry name" value="P-loop containing nucleoside triphosphate hydrolases"/>
    <property type="match status" value="1"/>
</dbReference>
<keyword evidence="2" id="KW-0418">Kinase</keyword>
<keyword evidence="2" id="KW-0808">Transferase</keyword>